<feature type="compositionally biased region" description="Low complexity" evidence="2">
    <location>
        <begin position="1678"/>
        <end position="1694"/>
    </location>
</feature>
<feature type="compositionally biased region" description="Polar residues" evidence="2">
    <location>
        <begin position="981"/>
        <end position="996"/>
    </location>
</feature>
<feature type="compositionally biased region" description="Polar residues" evidence="2">
    <location>
        <begin position="2093"/>
        <end position="2107"/>
    </location>
</feature>
<accession>A0A4U5UZB9</accession>
<feature type="region of interest" description="Disordered" evidence="2">
    <location>
        <begin position="1594"/>
        <end position="1613"/>
    </location>
</feature>
<dbReference type="SUPFAM" id="SSF48065">
    <property type="entry name" value="DBL homology domain (DH-domain)"/>
    <property type="match status" value="1"/>
</dbReference>
<feature type="region of interest" description="Disordered" evidence="2">
    <location>
        <begin position="645"/>
        <end position="809"/>
    </location>
</feature>
<feature type="compositionally biased region" description="Low complexity" evidence="2">
    <location>
        <begin position="1157"/>
        <end position="1168"/>
    </location>
</feature>
<feature type="compositionally biased region" description="Gly residues" evidence="2">
    <location>
        <begin position="126"/>
        <end position="136"/>
    </location>
</feature>
<feature type="compositionally biased region" description="Low complexity" evidence="2">
    <location>
        <begin position="1969"/>
        <end position="1980"/>
    </location>
</feature>
<feature type="region of interest" description="Disordered" evidence="2">
    <location>
        <begin position="1556"/>
        <end position="1583"/>
    </location>
</feature>
<feature type="region of interest" description="Disordered" evidence="2">
    <location>
        <begin position="1"/>
        <end position="136"/>
    </location>
</feature>
<evidence type="ECO:0000256" key="1">
    <source>
        <dbReference type="ARBA" id="ARBA00022553"/>
    </source>
</evidence>
<feature type="region of interest" description="Disordered" evidence="2">
    <location>
        <begin position="1966"/>
        <end position="2028"/>
    </location>
</feature>
<feature type="compositionally biased region" description="Polar residues" evidence="2">
    <location>
        <begin position="1570"/>
        <end position="1583"/>
    </location>
</feature>
<feature type="compositionally biased region" description="Polar residues" evidence="2">
    <location>
        <begin position="908"/>
        <end position="930"/>
    </location>
</feature>
<feature type="region of interest" description="Disordered" evidence="2">
    <location>
        <begin position="2066"/>
        <end position="2267"/>
    </location>
</feature>
<name>A0A4U5UZB9_COLLU</name>
<feature type="compositionally biased region" description="Polar residues" evidence="2">
    <location>
        <begin position="1328"/>
        <end position="1360"/>
    </location>
</feature>
<feature type="region of interest" description="Disordered" evidence="2">
    <location>
        <begin position="1861"/>
        <end position="1938"/>
    </location>
</feature>
<feature type="compositionally biased region" description="Polar residues" evidence="2">
    <location>
        <begin position="576"/>
        <end position="593"/>
    </location>
</feature>
<feature type="region of interest" description="Disordered" evidence="2">
    <location>
        <begin position="1157"/>
        <end position="1210"/>
    </location>
</feature>
<evidence type="ECO:0000256" key="2">
    <source>
        <dbReference type="SAM" id="MobiDB-lite"/>
    </source>
</evidence>
<dbReference type="FunFam" id="1.20.900.10:FF:000019">
    <property type="entry name" value="Pleckstrin homology domain-containing family G member 1"/>
    <property type="match status" value="1"/>
</dbReference>
<dbReference type="InterPro" id="IPR043324">
    <property type="entry name" value="PH_PLEKHG1_G2_G3"/>
</dbReference>
<feature type="compositionally biased region" description="Low complexity" evidence="2">
    <location>
        <begin position="2108"/>
        <end position="2121"/>
    </location>
</feature>
<feature type="compositionally biased region" description="Basic residues" evidence="2">
    <location>
        <begin position="561"/>
        <end position="573"/>
    </location>
</feature>
<feature type="compositionally biased region" description="Polar residues" evidence="2">
    <location>
        <begin position="2122"/>
        <end position="2133"/>
    </location>
</feature>
<feature type="compositionally biased region" description="Polar residues" evidence="2">
    <location>
        <begin position="793"/>
        <end position="802"/>
    </location>
</feature>
<feature type="compositionally biased region" description="Low complexity" evidence="2">
    <location>
        <begin position="1184"/>
        <end position="1210"/>
    </location>
</feature>
<feature type="compositionally biased region" description="Polar residues" evidence="2">
    <location>
        <begin position="1709"/>
        <end position="1719"/>
    </location>
</feature>
<evidence type="ECO:0000259" key="3">
    <source>
        <dbReference type="PROSITE" id="PS50010"/>
    </source>
</evidence>
<keyword evidence="5" id="KW-1185">Reference proteome</keyword>
<feature type="compositionally biased region" description="Basic and acidic residues" evidence="2">
    <location>
        <begin position="1361"/>
        <end position="1370"/>
    </location>
</feature>
<dbReference type="InterPro" id="IPR000219">
    <property type="entry name" value="DH_dom"/>
</dbReference>
<reference evidence="4 5" key="1">
    <citation type="submission" date="2019-01" db="EMBL/GenBank/DDBJ databases">
        <title>Genome Assembly of Collichthys lucidus.</title>
        <authorList>
            <person name="Cai M."/>
            <person name="Xiao S."/>
        </authorList>
    </citation>
    <scope>NUCLEOTIDE SEQUENCE [LARGE SCALE GENOMIC DNA]</scope>
    <source>
        <strain evidence="4">JT15FE1705JMU</strain>
        <tissue evidence="4">Muscle</tissue>
    </source>
</reference>
<dbReference type="PANTHER" id="PTHR45924">
    <property type="entry name" value="FI17866P1"/>
    <property type="match status" value="1"/>
</dbReference>
<protein>
    <submittedName>
        <fullName evidence="4">Pleckstrin-like proteiny domain-containing family G member 3</fullName>
    </submittedName>
</protein>
<dbReference type="GO" id="GO:0031267">
    <property type="term" value="F:small GTPase binding"/>
    <property type="evidence" value="ECO:0007669"/>
    <property type="project" value="TreeGrafter"/>
</dbReference>
<feature type="compositionally biased region" description="Low complexity" evidence="2">
    <location>
        <begin position="1743"/>
        <end position="1753"/>
    </location>
</feature>
<dbReference type="GO" id="GO:0005829">
    <property type="term" value="C:cytosol"/>
    <property type="evidence" value="ECO:0007669"/>
    <property type="project" value="UniProtKB-ARBA"/>
</dbReference>
<dbReference type="PROSITE" id="PS50010">
    <property type="entry name" value="DH_2"/>
    <property type="match status" value="1"/>
</dbReference>
<dbReference type="Gene3D" id="2.30.29.30">
    <property type="entry name" value="Pleckstrin-homology domain (PH domain)/Phosphotyrosine-binding domain (PTB)"/>
    <property type="match status" value="1"/>
</dbReference>
<feature type="compositionally biased region" description="Polar residues" evidence="2">
    <location>
        <begin position="876"/>
        <end position="892"/>
    </location>
</feature>
<feature type="compositionally biased region" description="Polar residues" evidence="2">
    <location>
        <begin position="649"/>
        <end position="660"/>
    </location>
</feature>
<feature type="compositionally biased region" description="Gly residues" evidence="2">
    <location>
        <begin position="2397"/>
        <end position="2406"/>
    </location>
</feature>
<dbReference type="InterPro" id="IPR011993">
    <property type="entry name" value="PH-like_dom_sf"/>
</dbReference>
<feature type="region of interest" description="Disordered" evidence="2">
    <location>
        <begin position="1324"/>
        <end position="1370"/>
    </location>
</feature>
<feature type="compositionally biased region" description="Polar residues" evidence="2">
    <location>
        <begin position="2175"/>
        <end position="2193"/>
    </location>
</feature>
<dbReference type="PANTHER" id="PTHR45924:SF3">
    <property type="entry name" value="PLECKSTRIN HOMOLOGY DOMAIN-CONTAINING FAMILY G MEMBER 2"/>
    <property type="match status" value="1"/>
</dbReference>
<organism evidence="4 5">
    <name type="scientific">Collichthys lucidus</name>
    <name type="common">Big head croaker</name>
    <name type="synonym">Sciaena lucida</name>
    <dbReference type="NCBI Taxonomy" id="240159"/>
    <lineage>
        <taxon>Eukaryota</taxon>
        <taxon>Metazoa</taxon>
        <taxon>Chordata</taxon>
        <taxon>Craniata</taxon>
        <taxon>Vertebrata</taxon>
        <taxon>Euteleostomi</taxon>
        <taxon>Actinopterygii</taxon>
        <taxon>Neopterygii</taxon>
        <taxon>Teleostei</taxon>
        <taxon>Neoteleostei</taxon>
        <taxon>Acanthomorphata</taxon>
        <taxon>Eupercaria</taxon>
        <taxon>Sciaenidae</taxon>
        <taxon>Collichthys</taxon>
    </lineage>
</organism>
<dbReference type="EMBL" id="CM014090">
    <property type="protein sequence ID" value="TKS80569.1"/>
    <property type="molecule type" value="Genomic_DNA"/>
</dbReference>
<dbReference type="GO" id="GO:0005085">
    <property type="term" value="F:guanyl-nucleotide exchange factor activity"/>
    <property type="evidence" value="ECO:0007669"/>
    <property type="project" value="InterPro"/>
</dbReference>
<dbReference type="SMART" id="SM00325">
    <property type="entry name" value="RhoGEF"/>
    <property type="match status" value="1"/>
</dbReference>
<feature type="region of interest" description="Disordered" evidence="2">
    <location>
        <begin position="1482"/>
        <end position="1514"/>
    </location>
</feature>
<evidence type="ECO:0000313" key="4">
    <source>
        <dbReference type="EMBL" id="TKS80569.1"/>
    </source>
</evidence>
<feature type="compositionally biased region" description="Basic and acidic residues" evidence="2">
    <location>
        <begin position="1171"/>
        <end position="1181"/>
    </location>
</feature>
<gene>
    <name evidence="4" type="ORF">D9C73_014671</name>
</gene>
<dbReference type="InterPro" id="IPR035899">
    <property type="entry name" value="DBL_dom_sf"/>
</dbReference>
<feature type="region of interest" description="Disordered" evidence="2">
    <location>
        <begin position="1675"/>
        <end position="1779"/>
    </location>
</feature>
<proteinExistence type="predicted"/>
<feature type="compositionally biased region" description="Polar residues" evidence="2">
    <location>
        <begin position="2234"/>
        <end position="2253"/>
    </location>
</feature>
<feature type="region of interest" description="Disordered" evidence="2">
    <location>
        <begin position="821"/>
        <end position="1053"/>
    </location>
</feature>
<feature type="domain" description="DH" evidence="3">
    <location>
        <begin position="169"/>
        <end position="348"/>
    </location>
</feature>
<feature type="compositionally biased region" description="Acidic residues" evidence="2">
    <location>
        <begin position="723"/>
        <end position="734"/>
    </location>
</feature>
<dbReference type="SUPFAM" id="SSF50729">
    <property type="entry name" value="PH domain-like"/>
    <property type="match status" value="1"/>
</dbReference>
<feature type="compositionally biased region" description="Polar residues" evidence="2">
    <location>
        <begin position="10"/>
        <end position="28"/>
    </location>
</feature>
<feature type="compositionally biased region" description="Basic and acidic residues" evidence="2">
    <location>
        <begin position="1496"/>
        <end position="1508"/>
    </location>
</feature>
<feature type="region of interest" description="Disordered" evidence="2">
    <location>
        <begin position="1415"/>
        <end position="1442"/>
    </location>
</feature>
<dbReference type="GO" id="GO:0030833">
    <property type="term" value="P:regulation of actin filament polymerization"/>
    <property type="evidence" value="ECO:0007669"/>
    <property type="project" value="TreeGrafter"/>
</dbReference>
<feature type="compositionally biased region" description="Low complexity" evidence="2">
    <location>
        <begin position="541"/>
        <end position="550"/>
    </location>
</feature>
<dbReference type="STRING" id="240159.A0A4U5UZB9"/>
<feature type="compositionally biased region" description="Low complexity" evidence="2">
    <location>
        <begin position="43"/>
        <end position="87"/>
    </location>
</feature>
<dbReference type="Proteomes" id="UP000298787">
    <property type="component" value="Chromosome 13"/>
</dbReference>
<feature type="region of interest" description="Disordered" evidence="2">
    <location>
        <begin position="1619"/>
        <end position="1661"/>
    </location>
</feature>
<dbReference type="Gene3D" id="1.20.900.10">
    <property type="entry name" value="Dbl homology (DH) domain"/>
    <property type="match status" value="1"/>
</dbReference>
<evidence type="ECO:0000313" key="5">
    <source>
        <dbReference type="Proteomes" id="UP000298787"/>
    </source>
</evidence>
<feature type="region of interest" description="Disordered" evidence="2">
    <location>
        <begin position="1819"/>
        <end position="1849"/>
    </location>
</feature>
<feature type="region of interest" description="Disordered" evidence="2">
    <location>
        <begin position="2396"/>
        <end position="2428"/>
    </location>
</feature>
<dbReference type="CDD" id="cd00160">
    <property type="entry name" value="RhoGEF"/>
    <property type="match status" value="1"/>
</dbReference>
<dbReference type="CDD" id="cd13243">
    <property type="entry name" value="PH_PLEKHG1_G2_G3"/>
    <property type="match status" value="1"/>
</dbReference>
<feature type="compositionally biased region" description="Polar residues" evidence="2">
    <location>
        <begin position="1626"/>
        <end position="1654"/>
    </location>
</feature>
<dbReference type="Pfam" id="PF00621">
    <property type="entry name" value="RhoGEF"/>
    <property type="match status" value="1"/>
</dbReference>
<feature type="compositionally biased region" description="Acidic residues" evidence="2">
    <location>
        <begin position="823"/>
        <end position="838"/>
    </location>
</feature>
<feature type="region of interest" description="Disordered" evidence="2">
    <location>
        <begin position="537"/>
        <end position="614"/>
    </location>
</feature>
<feature type="compositionally biased region" description="Low complexity" evidence="2">
    <location>
        <begin position="1861"/>
        <end position="1927"/>
    </location>
</feature>
<sequence>MPEGSRRGSQRSPSNTAAKRPSSVSSLSGIVGRMMSSGERGASSSCTSVNTVCSDSERPASLSLSSSASSVSLQDTSHSSSSSSSSSLPYGAVPTYNASSSSSSSSTPKRNGSDISLDLTPLVTPHGGGGRGGGVATKVTGGGHPPNGHVADSVAAAAAAVVTPRQLSRLERVALEILETEQAYVRDLKSIVEDYLGCIIDCGTLPLKPEQVSTLFCNIEDIYEFNSDLLEDLERSPHAAAIAECFVERSEAFDIYTLYCMNYPNSVAVLRECMKNKSLVRFFQERQTTLNHSLPLETYLLKPVQRILKYHLLLQELSKHFDKNDPGYEVVEDAIITMTAVAWYINDMKRKQEHAVRLQEIESLLVNWSGPDLSGFGELVLEGSFKVQRVKKERAFFLFDKMLLIAKKRLEQFVYSTHIFCCNLLLVETLKDPLCFRTKNQEEKRLWVHYLKRLIVENHPASLPQKARQVLGDSFCQSPQFDQDHLKKSSTLSRLDDIHGYHRGRRQSEPPEVLMYTPEKSRKSLPLLLEGNLPYRRTRRQSAGGQRGRAVPGGRAGLGRKQQHARILRHRVMRLSQGQLDSGGSPPSLQSNRAETREDEEEELTPLSPPPTLSITEEILEFINQSRAREGLTAIHTDTAEKVFDQPKESLSPSHQTSFTCPLPPVASPCSPEQGPTMQQEQDGADVEKDGNLQSQTGGSGDETGREDGTYAVTPDATSQVEMEVEEDGEMQEEVVEKEMEAKNEEEEVSIIPASDPHPVTPAEEAGDNSAMKEPNTETAASSQNPDLLHPIQTRQLPTRSSHLTKRDKKIIEKIRSYYEAAAEAEEDEAEEEGEQEEGGASRRRNSFSQIPSGLVKESVSRFDVGGHQGEPEGGQSKNETSDVVHQCSSAGHTSSPTPVSPHPESDGQVNKPTSSLELDTETTITSPVSNVVLDKETPNQEDLDLQSNPNRAAGKEAEIQDGNVNVCRPSEEMQEGEPSVTATEGQSDTRTTAGNQDAVIGHEPNQAEPNESHKEPLRDALPPAEQSQKPETRTHSSWTRTKHRDLAKTSRNLESFPSQIKVGRWSHQSRIVTANRALFEGMGSDVAGIGLFESSPVVDSMLMENSERILSKVQTLAQMYSAKAGTMKVPLHQKRASAIRNPSWGSGRLFGLSTQTQTQTHTEYQQQHLSETKQKTHAEPKVQSQTTTQTRQQSQIQTKSPMWSQTKTYSQYQTQTVSQEDQTIREEAVMKRAASLTNDLQETMVAPCEPLLFGHVLVKETPACHHQTNGFTLSRPRDFISALTKEKDCTSGCISAENSQTPTQAGSYNSGFTSTDTSRLHLRTQPEDQSSSMCCAASNNPLTSPRTTEFKDYSSTSSTGKDEASNENKKICSDTKGTAKGEGSVLSGCCPVNSVIDLTSVNIITQPAHSKLNLSAQQQQETSKDFPAAQDKHKNKTSTGLRLTEDVQSAHALPEYVVCTGAVDGEPSPGDLVLMGAPTEDYRSTMPHGGGATTQKKDGRPTEEMKKSPSQPKMIVQGSKVIFTEEPTYYSASEEPGQPSHMTFDPSQVSTRTVAETPEDHKARGPRSWVQTSEPNLTQPCPPSVQSVDILPTFTSQRPPDIPSATGTRALNVSNTSPYEHRFSDQQGSGPPATLSTASLPSGPSLETPNPAITTPDHYKDLTTAPSAFKLSLRHCSPSPSSSSVQAPPCSSPFRIIPATPPTLGSGEDTSLNLNSRTLPCFSPTPSSSSGSPVQSPPALSPTPSSAFTPSSWRSSSIRAGPPSSPTPPSSLRSPPCSSAIASSSAFTKSLAASCISQSISQSMARKNTVPQQAALVNQSPCSHLRRRSPSPKLLPAQQGSSTPAYAQLGCSKDGYQYPRCTPSSPRSSCSSPSLFQRSPSPSMSPAHHQPPHSSSPSPRPSFLHSSQNTNNNNSSSSSINRAISNGDWSVSPQKAPLANGNANATIMQQAHDPLWLGSHNRVARPFSASEPSSRVQSPSPSPSPASFTRLCSPPPPQHNYSSPMANKPPHPRSTRVGGASHHNPLGLTLELPRTAFGQSSSCLSPRILSPPPIGVSVNVLTNNVATPQPRNPRYASSSPSPPFSSSLGSPTMENATFPTFSSTLMSQHSSRASSPSASQTTLRRSVSSSLADTPPSPARSNTSGLRRSWADGSRRSLGGFGGSGRGSFDQHESCPTSPRSGWSSYGGSPSCLSPRAGLQSPLSPGRLTPGKGTHGGQHFTSVPWPDVRELSNKYNGTDSLDTSATPTTFLSSPVPPNSQTDWRDPELEEGNCRSQLICAYVARPPSGQSLSTSCMVLSSSDMTSPPLAPYQQHNFQFQLKPQPQVQVATATSPTPSVPSTLTPCASPLPFAHSSPTKQGNQKTSYATTVNLQIAGSGRITSFSTAQVSLTQTLQGGAGAGGPGQGQVTRRVSINGLSHLPSPLPQN</sequence>
<keyword evidence="1" id="KW-0597">Phosphoprotein</keyword>
<feature type="compositionally biased region" description="Polar residues" evidence="2">
    <location>
        <begin position="777"/>
        <end position="786"/>
    </location>
</feature>
<feature type="compositionally biased region" description="Low complexity" evidence="2">
    <location>
        <begin position="1721"/>
        <end position="1735"/>
    </location>
</feature>